<keyword evidence="3" id="KW-0472">Membrane</keyword>
<organism evidence="8 9">
    <name type="scientific">Nitratireductor arenosus</name>
    <dbReference type="NCBI Taxonomy" id="2682096"/>
    <lineage>
        <taxon>Bacteria</taxon>
        <taxon>Pseudomonadati</taxon>
        <taxon>Pseudomonadota</taxon>
        <taxon>Alphaproteobacteria</taxon>
        <taxon>Hyphomicrobiales</taxon>
        <taxon>Phyllobacteriaceae</taxon>
        <taxon>Nitratireductor</taxon>
    </lineage>
</organism>
<evidence type="ECO:0000256" key="6">
    <source>
        <dbReference type="SAM" id="SignalP"/>
    </source>
</evidence>
<feature type="chain" id="PRO_5032784919" evidence="6">
    <location>
        <begin position="30"/>
        <end position="205"/>
    </location>
</feature>
<feature type="domain" description="Outer membrane protein beta-barrel" evidence="7">
    <location>
        <begin position="19"/>
        <end position="205"/>
    </location>
</feature>
<evidence type="ECO:0000313" key="9">
    <source>
        <dbReference type="Proteomes" id="UP000463224"/>
    </source>
</evidence>
<evidence type="ECO:0000256" key="3">
    <source>
        <dbReference type="ARBA" id="ARBA00023136"/>
    </source>
</evidence>
<dbReference type="InterPro" id="IPR027385">
    <property type="entry name" value="Beta-barrel_OMP"/>
</dbReference>
<sequence>MVYGSLGSLSMRKAFSCLFLLATVGAASAADLDIIEAPEINPERFGWTGAYVGASVGYSWMNDVDRSFVPPFPDHGEDWVVGAHAGYLHQFGSVVVGAEVEYTNLDIRFERAPFKIYANDAVAAKLRAGYAMDRLLVSAHGGAVYATTNIRLQDWGWTLGANVDYALTNNILLGLQYTHFDFEEFDNTLIDARLDTVTARIGYKF</sequence>
<proteinExistence type="inferred from homology"/>
<dbReference type="PANTHER" id="PTHR34001">
    <property type="entry name" value="BLL7405 PROTEIN"/>
    <property type="match status" value="1"/>
</dbReference>
<keyword evidence="4" id="KW-0998">Cell outer membrane</keyword>
<comment type="subcellular location">
    <subcellularLocation>
        <location evidence="1">Cell outer membrane</location>
    </subcellularLocation>
</comment>
<dbReference type="AlphaFoldDB" id="A0A844QJ46"/>
<evidence type="ECO:0000256" key="5">
    <source>
        <dbReference type="ARBA" id="ARBA00038306"/>
    </source>
</evidence>
<comment type="caution">
    <text evidence="8">The sequence shown here is derived from an EMBL/GenBank/DDBJ whole genome shotgun (WGS) entry which is preliminary data.</text>
</comment>
<dbReference type="SUPFAM" id="SSF56925">
    <property type="entry name" value="OMPA-like"/>
    <property type="match status" value="1"/>
</dbReference>
<keyword evidence="9" id="KW-1185">Reference proteome</keyword>
<dbReference type="EMBL" id="WPHG01000003">
    <property type="protein sequence ID" value="MVA98043.1"/>
    <property type="molecule type" value="Genomic_DNA"/>
</dbReference>
<comment type="similarity">
    <text evidence="5">Belongs to the Omp25/RopB family.</text>
</comment>
<gene>
    <name evidence="8" type="ORF">GN330_12400</name>
</gene>
<name>A0A844QJ46_9HYPH</name>
<dbReference type="GO" id="GO:0009279">
    <property type="term" value="C:cell outer membrane"/>
    <property type="evidence" value="ECO:0007669"/>
    <property type="project" value="UniProtKB-SubCell"/>
</dbReference>
<dbReference type="Gene3D" id="2.40.160.20">
    <property type="match status" value="1"/>
</dbReference>
<feature type="signal peptide" evidence="6">
    <location>
        <begin position="1"/>
        <end position="29"/>
    </location>
</feature>
<accession>A0A844QJ46</accession>
<dbReference type="Pfam" id="PF13505">
    <property type="entry name" value="OMP_b-brl"/>
    <property type="match status" value="1"/>
</dbReference>
<dbReference type="InterPro" id="IPR011250">
    <property type="entry name" value="OMP/PagP_B-barrel"/>
</dbReference>
<evidence type="ECO:0000259" key="7">
    <source>
        <dbReference type="Pfam" id="PF13505"/>
    </source>
</evidence>
<evidence type="ECO:0000256" key="4">
    <source>
        <dbReference type="ARBA" id="ARBA00023237"/>
    </source>
</evidence>
<dbReference type="PANTHER" id="PTHR34001:SF3">
    <property type="entry name" value="BLL7405 PROTEIN"/>
    <property type="match status" value="1"/>
</dbReference>
<dbReference type="InterPro" id="IPR051692">
    <property type="entry name" value="OMP-like"/>
</dbReference>
<evidence type="ECO:0000313" key="8">
    <source>
        <dbReference type="EMBL" id="MVA98043.1"/>
    </source>
</evidence>
<keyword evidence="2 6" id="KW-0732">Signal</keyword>
<reference evidence="8 9" key="1">
    <citation type="submission" date="2019-12" db="EMBL/GenBank/DDBJ databases">
        <title>Nitratireductor arenosus sp. nov., Isolated from sea sand, Jeju island, South Korea.</title>
        <authorList>
            <person name="Kim W."/>
        </authorList>
    </citation>
    <scope>NUCLEOTIDE SEQUENCE [LARGE SCALE GENOMIC DNA]</scope>
    <source>
        <strain evidence="8 9">CAU 1489</strain>
    </source>
</reference>
<evidence type="ECO:0000256" key="1">
    <source>
        <dbReference type="ARBA" id="ARBA00004442"/>
    </source>
</evidence>
<evidence type="ECO:0000256" key="2">
    <source>
        <dbReference type="ARBA" id="ARBA00022729"/>
    </source>
</evidence>
<protein>
    <submittedName>
        <fullName evidence="8">Outer membrane beta-barrel protein</fullName>
    </submittedName>
</protein>
<dbReference type="Proteomes" id="UP000463224">
    <property type="component" value="Unassembled WGS sequence"/>
</dbReference>